<feature type="domain" description="Matrin-type" evidence="9">
    <location>
        <begin position="4"/>
        <end position="36"/>
    </location>
</feature>
<dbReference type="Proteomes" id="UP000253472">
    <property type="component" value="Unassembled WGS sequence"/>
</dbReference>
<dbReference type="GO" id="GO:0030627">
    <property type="term" value="F:pre-mRNA 5'-splice site binding"/>
    <property type="evidence" value="ECO:0007669"/>
    <property type="project" value="InterPro"/>
</dbReference>
<dbReference type="PANTHER" id="PTHR31148">
    <property type="entry name" value="U1 SMALL NUCLEAR RIBONUCLEOPROTEIN C"/>
    <property type="match status" value="1"/>
</dbReference>
<keyword evidence="6" id="KW-0539">Nucleus</keyword>
<evidence type="ECO:0000256" key="5">
    <source>
        <dbReference type="ARBA" id="ARBA00022884"/>
    </source>
</evidence>
<evidence type="ECO:0000313" key="11">
    <source>
        <dbReference type="Proteomes" id="UP000253472"/>
    </source>
</evidence>
<keyword evidence="5" id="KW-0694">RNA-binding</keyword>
<evidence type="ECO:0000256" key="2">
    <source>
        <dbReference type="ARBA" id="ARBA00022723"/>
    </source>
</evidence>
<keyword evidence="2" id="KW-0479">Metal-binding</keyword>
<organism evidence="10 11">
    <name type="scientific">Candida viswanathii</name>
    <dbReference type="NCBI Taxonomy" id="5486"/>
    <lineage>
        <taxon>Eukaryota</taxon>
        <taxon>Fungi</taxon>
        <taxon>Dikarya</taxon>
        <taxon>Ascomycota</taxon>
        <taxon>Saccharomycotina</taxon>
        <taxon>Pichiomycetes</taxon>
        <taxon>Debaryomycetaceae</taxon>
        <taxon>Candida/Lodderomyces clade</taxon>
        <taxon>Candida</taxon>
    </lineage>
</organism>
<dbReference type="FunFam" id="3.30.160.60:FF:000890">
    <property type="entry name" value="U1 small nuclear ribonucleoprotein C"/>
    <property type="match status" value="1"/>
</dbReference>
<protein>
    <submittedName>
        <fullName evidence="10">U1 small nuclear ribonucleoprotein C</fullName>
    </submittedName>
</protein>
<dbReference type="Gene3D" id="3.30.160.60">
    <property type="entry name" value="Classic Zinc Finger"/>
    <property type="match status" value="1"/>
</dbReference>
<dbReference type="InterPro" id="IPR013085">
    <property type="entry name" value="U1-CZ_Znf_C2H2"/>
</dbReference>
<dbReference type="GO" id="GO:0000395">
    <property type="term" value="P:mRNA 5'-splice site recognition"/>
    <property type="evidence" value="ECO:0007669"/>
    <property type="project" value="InterPro"/>
</dbReference>
<comment type="subcellular location">
    <subcellularLocation>
        <location evidence="1">Nucleus</location>
    </subcellularLocation>
</comment>
<feature type="compositionally biased region" description="Basic and acidic residues" evidence="8">
    <location>
        <begin position="82"/>
        <end position="91"/>
    </location>
</feature>
<proteinExistence type="predicted"/>
<dbReference type="EMBL" id="QLNQ01000001">
    <property type="protein sequence ID" value="RCK67136.1"/>
    <property type="molecule type" value="Genomic_DNA"/>
</dbReference>
<dbReference type="InterPro" id="IPR017340">
    <property type="entry name" value="U1_snRNP-C"/>
</dbReference>
<dbReference type="InterPro" id="IPR003604">
    <property type="entry name" value="Matrin/U1-like-C_Znf_C2H2"/>
</dbReference>
<gene>
    <name evidence="10" type="primary">YHC1_0</name>
    <name evidence="10" type="ORF">Cantr_02890</name>
</gene>
<evidence type="ECO:0000256" key="1">
    <source>
        <dbReference type="ARBA" id="ARBA00004123"/>
    </source>
</evidence>
<keyword evidence="11" id="KW-1185">Reference proteome</keyword>
<reference evidence="10 11" key="1">
    <citation type="submission" date="2018-06" db="EMBL/GenBank/DDBJ databases">
        <title>Whole genome sequencing of Candida tropicalis (genome annotated by CSBL at Korea University).</title>
        <authorList>
            <person name="Ahn J."/>
        </authorList>
    </citation>
    <scope>NUCLEOTIDE SEQUENCE [LARGE SCALE GENOMIC DNA]</scope>
    <source>
        <strain evidence="10 11">ATCC 20962</strain>
    </source>
</reference>
<feature type="region of interest" description="Disordered" evidence="8">
    <location>
        <begin position="76"/>
        <end position="121"/>
    </location>
</feature>
<evidence type="ECO:0000259" key="9">
    <source>
        <dbReference type="PROSITE" id="PS50171"/>
    </source>
</evidence>
<keyword evidence="7 10" id="KW-0687">Ribonucleoprotein</keyword>
<evidence type="ECO:0000256" key="6">
    <source>
        <dbReference type="ARBA" id="ARBA00023242"/>
    </source>
</evidence>
<keyword evidence="3" id="KW-0863">Zinc-finger</keyword>
<dbReference type="GO" id="GO:0005685">
    <property type="term" value="C:U1 snRNP"/>
    <property type="evidence" value="ECO:0007669"/>
    <property type="project" value="InterPro"/>
</dbReference>
<evidence type="ECO:0000256" key="4">
    <source>
        <dbReference type="ARBA" id="ARBA00022833"/>
    </source>
</evidence>
<dbReference type="Pfam" id="PF06220">
    <property type="entry name" value="zf-U1"/>
    <property type="match status" value="1"/>
</dbReference>
<dbReference type="PIRSF" id="PIRSF037969">
    <property type="entry name" value="U1_snRNP-C"/>
    <property type="match status" value="1"/>
</dbReference>
<dbReference type="STRING" id="5486.A0A367YMN5"/>
<feature type="compositionally biased region" description="Pro residues" evidence="8">
    <location>
        <begin position="106"/>
        <end position="121"/>
    </location>
</feature>
<dbReference type="PROSITE" id="PS50171">
    <property type="entry name" value="ZF_MATRIN"/>
    <property type="match status" value="1"/>
</dbReference>
<dbReference type="SUPFAM" id="SSF57667">
    <property type="entry name" value="beta-beta-alpha zinc fingers"/>
    <property type="match status" value="1"/>
</dbReference>
<name>A0A367YMN5_9ASCO</name>
<dbReference type="InterPro" id="IPR036236">
    <property type="entry name" value="Znf_C2H2_sf"/>
</dbReference>
<evidence type="ECO:0000256" key="3">
    <source>
        <dbReference type="ARBA" id="ARBA00022771"/>
    </source>
</evidence>
<comment type="caution">
    <text evidence="10">The sequence shown here is derived from an EMBL/GenBank/DDBJ whole genome shotgun (WGS) entry which is preliminary data.</text>
</comment>
<dbReference type="OrthoDB" id="76567at2759"/>
<dbReference type="PANTHER" id="PTHR31148:SF1">
    <property type="entry name" value="U1 SMALL NUCLEAR RIBONUCLEOPROTEIN C"/>
    <property type="match status" value="1"/>
</dbReference>
<dbReference type="InterPro" id="IPR000690">
    <property type="entry name" value="Matrin/U1-C_Znf_C2H2"/>
</dbReference>
<evidence type="ECO:0000256" key="8">
    <source>
        <dbReference type="SAM" id="MobiDB-lite"/>
    </source>
</evidence>
<dbReference type="GO" id="GO:0008270">
    <property type="term" value="F:zinc ion binding"/>
    <property type="evidence" value="ECO:0007669"/>
    <property type="project" value="UniProtKB-KW"/>
</dbReference>
<dbReference type="SMART" id="SM00451">
    <property type="entry name" value="ZnF_U1"/>
    <property type="match status" value="1"/>
</dbReference>
<sequence length="142" mass="16534">MPKYYCDYCKSYLTHDTLSVRKSHLQGRNHIKLYCDYYELKAKETNIWNPLEVIYDITLDKIHNYENLHKLSDDVADPDAMDVDKKDDVEGKLANGDEEDEDEIFLPPPPSLIGLPNPPPAVYNNTKQYQKAIFEHTQKKTT</sequence>
<evidence type="ECO:0000313" key="10">
    <source>
        <dbReference type="EMBL" id="RCK67136.1"/>
    </source>
</evidence>
<evidence type="ECO:0000256" key="7">
    <source>
        <dbReference type="ARBA" id="ARBA00023274"/>
    </source>
</evidence>
<dbReference type="AlphaFoldDB" id="A0A367YMN5"/>
<keyword evidence="4" id="KW-0862">Zinc</keyword>
<accession>A0A367YMN5</accession>